<evidence type="ECO:0000256" key="2">
    <source>
        <dbReference type="SAM" id="Phobius"/>
    </source>
</evidence>
<feature type="region of interest" description="Disordered" evidence="1">
    <location>
        <begin position="736"/>
        <end position="784"/>
    </location>
</feature>
<feature type="region of interest" description="Disordered" evidence="1">
    <location>
        <begin position="224"/>
        <end position="264"/>
    </location>
</feature>
<feature type="compositionally biased region" description="Basic and acidic residues" evidence="1">
    <location>
        <begin position="619"/>
        <end position="628"/>
    </location>
</feature>
<feature type="compositionally biased region" description="Low complexity" evidence="1">
    <location>
        <begin position="226"/>
        <end position="242"/>
    </location>
</feature>
<feature type="region of interest" description="Disordered" evidence="1">
    <location>
        <begin position="691"/>
        <end position="716"/>
    </location>
</feature>
<proteinExistence type="predicted"/>
<dbReference type="STRING" id="50429.A0A2B4RDX0"/>
<accession>A0A2B4RDX0</accession>
<keyword evidence="2" id="KW-0472">Membrane</keyword>
<comment type="caution">
    <text evidence="3">The sequence shown here is derived from an EMBL/GenBank/DDBJ whole genome shotgun (WGS) entry which is preliminary data.</text>
</comment>
<keyword evidence="4" id="KW-1185">Reference proteome</keyword>
<feature type="compositionally biased region" description="Basic and acidic residues" evidence="1">
    <location>
        <begin position="584"/>
        <end position="605"/>
    </location>
</feature>
<evidence type="ECO:0000313" key="4">
    <source>
        <dbReference type="Proteomes" id="UP000225706"/>
    </source>
</evidence>
<feature type="compositionally biased region" description="Polar residues" evidence="1">
    <location>
        <begin position="109"/>
        <end position="118"/>
    </location>
</feature>
<feature type="region of interest" description="Disordered" evidence="1">
    <location>
        <begin position="98"/>
        <end position="118"/>
    </location>
</feature>
<feature type="region of interest" description="Disordered" evidence="1">
    <location>
        <begin position="450"/>
        <end position="470"/>
    </location>
</feature>
<evidence type="ECO:0000313" key="3">
    <source>
        <dbReference type="EMBL" id="PFX14680.1"/>
    </source>
</evidence>
<feature type="transmembrane region" description="Helical" evidence="2">
    <location>
        <begin position="641"/>
        <end position="662"/>
    </location>
</feature>
<dbReference type="OrthoDB" id="5990688at2759"/>
<reference evidence="4" key="1">
    <citation type="journal article" date="2017" name="bioRxiv">
        <title>Comparative analysis of the genomes of Stylophora pistillata and Acropora digitifera provides evidence for extensive differences between species of corals.</title>
        <authorList>
            <person name="Voolstra C.R."/>
            <person name="Li Y."/>
            <person name="Liew Y.J."/>
            <person name="Baumgarten S."/>
            <person name="Zoccola D."/>
            <person name="Flot J.-F."/>
            <person name="Tambutte S."/>
            <person name="Allemand D."/>
            <person name="Aranda M."/>
        </authorList>
    </citation>
    <scope>NUCLEOTIDE SEQUENCE [LARGE SCALE GENOMIC DNA]</scope>
</reference>
<sequence length="784" mass="85691">MREGLCKVVWIRRAAVLYIFAACHFLCVELATAQPPLSIMPSASPVKFGISRDTQADGIKAGEFSEVTIGMYERLKSIPGPQASTTATTMTMSTIPAKVDASPRPAPKESSSTMSVEPSKNGLMVTLPIVTSYLVNVQITSSKSTVVDYLTPEREIRGTPHNELTLKTSSSPKQVVSSFEGLRIKTSKAGEQKSYSSVRSGLSKQMWLTQVKEAIPASPVFETTVSPSLKRQSSSLPSPSSQTRDQRASWSTLKKEPSSFSSKQASSYHKSSLVKISRNESYPSASSGTRSLRNFEVETTIVVLEKMNSSSPSSSPIKIPMSSRVREEFTSSKVLDLKASSALKEQAPSTTKISLSSSPTRLNSFFPAATSLISPFATERTISLTTVTMTQTLSRGKSLSQTGESIYSQTEEGMKSSQAVKTVTSSYVKGRMTTNTTKAATQVIVEPSPWELSHKTSSQSSRQTTSSSFPQLKDDMIASLKLKDSTMNALVISSSPKETLLTSHMDYLISTSLPLTVEALMPSTPASTEEARANTQSSTEKNPMSSEANVPVTKPVKQSTSHTTQMETKPVTGHPPTHHSASTHRSEPTHHSKPTHHGESNDTHKNNSNPGGKHGKMGHPHEPSDADALTEGKKINEGWQISIYIVVSLITGIVAFVVVMVVKSNREMRHFRLRESQRKRKREIARELRAAARKSIKTEEPKPHKEKKNEDNRLSFLKHDPEESIPLLELHITDGEAPVLSGHLEKQGPQDTRPTERSPSDKDTKPLMEENANIPPETPTIQIV</sequence>
<feature type="compositionally biased region" description="Basic and acidic residues" evidence="1">
    <location>
        <begin position="743"/>
        <end position="768"/>
    </location>
</feature>
<organism evidence="3 4">
    <name type="scientific">Stylophora pistillata</name>
    <name type="common">Smooth cauliflower coral</name>
    <dbReference type="NCBI Taxonomy" id="50429"/>
    <lineage>
        <taxon>Eukaryota</taxon>
        <taxon>Metazoa</taxon>
        <taxon>Cnidaria</taxon>
        <taxon>Anthozoa</taxon>
        <taxon>Hexacorallia</taxon>
        <taxon>Scleractinia</taxon>
        <taxon>Astrocoeniina</taxon>
        <taxon>Pocilloporidae</taxon>
        <taxon>Stylophora</taxon>
    </lineage>
</organism>
<gene>
    <name evidence="3" type="ORF">AWC38_SpisGene21142</name>
</gene>
<protein>
    <submittedName>
        <fullName evidence="3">Uncharacterized protein</fullName>
    </submittedName>
</protein>
<feature type="compositionally biased region" description="Polar residues" evidence="1">
    <location>
        <begin position="533"/>
        <end position="548"/>
    </location>
</feature>
<dbReference type="AlphaFoldDB" id="A0A2B4RDX0"/>
<name>A0A2B4RDX0_STYPI</name>
<feature type="compositionally biased region" description="Low complexity" evidence="1">
    <location>
        <begin position="456"/>
        <end position="468"/>
    </location>
</feature>
<dbReference type="EMBL" id="LSMT01000746">
    <property type="protein sequence ID" value="PFX14680.1"/>
    <property type="molecule type" value="Genomic_DNA"/>
</dbReference>
<feature type="region of interest" description="Disordered" evidence="1">
    <location>
        <begin position="523"/>
        <end position="628"/>
    </location>
</feature>
<keyword evidence="2" id="KW-0812">Transmembrane</keyword>
<dbReference type="Proteomes" id="UP000225706">
    <property type="component" value="Unassembled WGS sequence"/>
</dbReference>
<feature type="compositionally biased region" description="Polar residues" evidence="1">
    <location>
        <begin position="556"/>
        <end position="567"/>
    </location>
</feature>
<evidence type="ECO:0000256" key="1">
    <source>
        <dbReference type="SAM" id="MobiDB-lite"/>
    </source>
</evidence>
<keyword evidence="2" id="KW-1133">Transmembrane helix</keyword>